<dbReference type="InterPro" id="IPR029062">
    <property type="entry name" value="Class_I_gatase-like"/>
</dbReference>
<organism evidence="2 3">
    <name type="scientific">Commensalibacter papalotli</name>
    <name type="common">ex Servin-Garciduenas et al. 2014</name>
    <dbReference type="NCBI Taxonomy" id="1208583"/>
    <lineage>
        <taxon>Bacteria</taxon>
        <taxon>Pseudomonadati</taxon>
        <taxon>Pseudomonadota</taxon>
        <taxon>Alphaproteobacteria</taxon>
        <taxon>Acetobacterales</taxon>
        <taxon>Acetobacteraceae</taxon>
    </lineage>
</organism>
<dbReference type="PATRIC" id="fig|1208583.4.peg.404"/>
<dbReference type="EMBL" id="ATSX01000001">
    <property type="protein sequence ID" value="EUK18484.1"/>
    <property type="molecule type" value="Genomic_DNA"/>
</dbReference>
<dbReference type="PANTHER" id="PTHR43130:SF15">
    <property type="entry name" value="THIJ_PFPI FAMILY PROTEIN (AFU_ORTHOLOGUE AFUA_5G14240)"/>
    <property type="match status" value="1"/>
</dbReference>
<sequence>MDIFIILFDDFRTLDVFGPVDVFGEIKEFTLHYCSINGGIIYNSHQVPIMTQSLPLKLPYNSVLFIPGGMGTRLLVDDTVFICWLDKMIAQALYCLTVCTGSALLAKTKRLNGKYVTSNKNAWSWVTSLNNQVNWQEKARWCVDGHLYTSSGVSAGIDMALCFVADLYGKERAIKVANLMEYVWNDHSHNDPFSSSL</sequence>
<name>W7E0I1_9PROT</name>
<protein>
    <submittedName>
        <fullName evidence="2">ThiJ/PfpI domain-containing protein</fullName>
    </submittedName>
</protein>
<dbReference type="SUPFAM" id="SSF52317">
    <property type="entry name" value="Class I glutamine amidotransferase-like"/>
    <property type="match status" value="1"/>
</dbReference>
<proteinExistence type="predicted"/>
<accession>W7E0I1</accession>
<evidence type="ECO:0000313" key="2">
    <source>
        <dbReference type="EMBL" id="EUK18484.1"/>
    </source>
</evidence>
<dbReference type="Proteomes" id="UP000019250">
    <property type="component" value="Unassembled WGS sequence"/>
</dbReference>
<dbReference type="OrthoDB" id="9793422at2"/>
<feature type="domain" description="DJ-1/PfpI" evidence="1">
    <location>
        <begin position="3"/>
        <end position="164"/>
    </location>
</feature>
<dbReference type="PANTHER" id="PTHR43130">
    <property type="entry name" value="ARAC-FAMILY TRANSCRIPTIONAL REGULATOR"/>
    <property type="match status" value="1"/>
</dbReference>
<dbReference type="RefSeq" id="WP_034336439.1">
    <property type="nucleotide sequence ID" value="NZ_ATSX01000001.1"/>
</dbReference>
<dbReference type="InterPro" id="IPR002818">
    <property type="entry name" value="DJ-1/PfpI"/>
</dbReference>
<comment type="caution">
    <text evidence="2">The sequence shown here is derived from an EMBL/GenBank/DDBJ whole genome shotgun (WGS) entry which is preliminary data.</text>
</comment>
<keyword evidence="3" id="KW-1185">Reference proteome</keyword>
<evidence type="ECO:0000313" key="3">
    <source>
        <dbReference type="Proteomes" id="UP000019250"/>
    </source>
</evidence>
<gene>
    <name evidence="2" type="ORF">COMX_02010</name>
</gene>
<dbReference type="Gene3D" id="3.40.50.880">
    <property type="match status" value="1"/>
</dbReference>
<evidence type="ECO:0000259" key="1">
    <source>
        <dbReference type="Pfam" id="PF01965"/>
    </source>
</evidence>
<dbReference type="AlphaFoldDB" id="W7E0I1"/>
<dbReference type="CDD" id="cd03139">
    <property type="entry name" value="GATase1_PfpI_2"/>
    <property type="match status" value="1"/>
</dbReference>
<dbReference type="InterPro" id="IPR052158">
    <property type="entry name" value="INH-QAR"/>
</dbReference>
<dbReference type="STRING" id="1208583.COMX_02010"/>
<dbReference type="eggNOG" id="COG0693">
    <property type="taxonomic scope" value="Bacteria"/>
</dbReference>
<dbReference type="Pfam" id="PF01965">
    <property type="entry name" value="DJ-1_PfpI"/>
    <property type="match status" value="1"/>
</dbReference>
<reference evidence="2 3" key="1">
    <citation type="journal article" date="2014" name="Genome Announc.">
        <title>Draft Genome Sequence of Commensalibacter papalotli MX01, a Symbiont Identified from the Guts of Overwintering Monarch Butterflies.</title>
        <authorList>
            <person name="Servin-Garciduenas L.E."/>
            <person name="Sanchez-Quinto A."/>
            <person name="Martinez-Romero E."/>
        </authorList>
    </citation>
    <scope>NUCLEOTIDE SEQUENCE [LARGE SCALE GENOMIC DNA]</scope>
    <source>
        <strain evidence="3">MX-MONARCH01</strain>
    </source>
</reference>